<evidence type="ECO:0000313" key="4">
    <source>
        <dbReference type="Proteomes" id="UP000525652"/>
    </source>
</evidence>
<feature type="transmembrane region" description="Helical" evidence="1">
    <location>
        <begin position="79"/>
        <end position="100"/>
    </location>
</feature>
<comment type="caution">
    <text evidence="3">The sequence shown here is derived from an EMBL/GenBank/DDBJ whole genome shotgun (WGS) entry which is preliminary data.</text>
</comment>
<keyword evidence="1" id="KW-0472">Membrane</keyword>
<evidence type="ECO:0000259" key="2">
    <source>
        <dbReference type="Pfam" id="PF01882"/>
    </source>
</evidence>
<gene>
    <name evidence="3" type="ORF">H5P30_09480</name>
</gene>
<dbReference type="RefSeq" id="WP_185692708.1">
    <property type="nucleotide sequence ID" value="NZ_JACHVA010000081.1"/>
</dbReference>
<dbReference type="Pfam" id="PF01882">
    <property type="entry name" value="DUF58"/>
    <property type="match status" value="1"/>
</dbReference>
<dbReference type="InterPro" id="IPR002881">
    <property type="entry name" value="DUF58"/>
</dbReference>
<keyword evidence="1" id="KW-1133">Transmembrane helix</keyword>
<reference evidence="3 4" key="1">
    <citation type="submission" date="2020-07" db="EMBL/GenBank/DDBJ databases">
        <authorList>
            <person name="Feng X."/>
        </authorList>
    </citation>
    <scope>NUCLEOTIDE SEQUENCE [LARGE SCALE GENOMIC DNA]</scope>
    <source>
        <strain evidence="3 4">JCM14086</strain>
    </source>
</reference>
<feature type="transmembrane region" description="Helical" evidence="1">
    <location>
        <begin position="56"/>
        <end position="73"/>
    </location>
</feature>
<evidence type="ECO:0000313" key="3">
    <source>
        <dbReference type="EMBL" id="MBC2602007.1"/>
    </source>
</evidence>
<keyword evidence="4" id="KW-1185">Reference proteome</keyword>
<evidence type="ECO:0000256" key="1">
    <source>
        <dbReference type="SAM" id="Phobius"/>
    </source>
</evidence>
<dbReference type="PANTHER" id="PTHR34351:SF1">
    <property type="entry name" value="SLR1927 PROTEIN"/>
    <property type="match status" value="1"/>
</dbReference>
<proteinExistence type="predicted"/>
<organism evidence="3 4">
    <name type="scientific">Puniceicoccus vermicola</name>
    <dbReference type="NCBI Taxonomy" id="388746"/>
    <lineage>
        <taxon>Bacteria</taxon>
        <taxon>Pseudomonadati</taxon>
        <taxon>Verrucomicrobiota</taxon>
        <taxon>Opitutia</taxon>
        <taxon>Puniceicoccales</taxon>
        <taxon>Puniceicoccaceae</taxon>
        <taxon>Puniceicoccus</taxon>
    </lineage>
</organism>
<dbReference type="PANTHER" id="PTHR34351">
    <property type="entry name" value="SLR1927 PROTEIN-RELATED"/>
    <property type="match status" value="1"/>
</dbReference>
<dbReference type="EMBL" id="JACHVA010000081">
    <property type="protein sequence ID" value="MBC2602007.1"/>
    <property type="molecule type" value="Genomic_DNA"/>
</dbReference>
<keyword evidence="1" id="KW-0812">Transmembrane</keyword>
<sequence>MGTSRSSDVESDVSRYHRNVSEEGTTALPERISRAWWRRILALIIPPRRQRNRPTISGWLLILIAVGIGGAAYNTASNILFLVLSFVFSLLIVNGILSVINFQKLYWELRLPSECRVGETVKGALFIRNRKRFYSTRAVWFIVRVGNQKPQRVFLHDRISPGDSKLLPFSFTVENRGKERMTVEGPESTYPFGFLRKQTGSYVGMEFLVWPALDSRPVKIPAPRRTSRMGGVHRRVGAGTDLLQLRDYQKGDPLRRIHWKATARTGQLMVRQLADEGNGMFTLHIDCSETLWPDAESFELLLSRASTLAGNLFTQNRLHGYFFNREEFRSIRHLSELNELNDRLAVAEPFPGRSGRIAPTGNLIRFVPSDTGGVGLELAG</sequence>
<protein>
    <submittedName>
        <fullName evidence="3">DUF58 domain-containing protein</fullName>
    </submittedName>
</protein>
<accession>A0A7X1AXY4</accession>
<dbReference type="Proteomes" id="UP000525652">
    <property type="component" value="Unassembled WGS sequence"/>
</dbReference>
<name>A0A7X1AXY4_9BACT</name>
<dbReference type="AlphaFoldDB" id="A0A7X1AXY4"/>
<feature type="domain" description="DUF58" evidence="2">
    <location>
        <begin position="245"/>
        <end position="289"/>
    </location>
</feature>